<protein>
    <submittedName>
        <fullName evidence="2">Uncharacterized protein</fullName>
    </submittedName>
</protein>
<evidence type="ECO:0000313" key="3">
    <source>
        <dbReference type="Proteomes" id="UP000289738"/>
    </source>
</evidence>
<dbReference type="EMBL" id="SDMP01000013">
    <property type="protein sequence ID" value="RYR19104.1"/>
    <property type="molecule type" value="Genomic_DNA"/>
</dbReference>
<dbReference type="Proteomes" id="UP000289738">
    <property type="component" value="Chromosome B03"/>
</dbReference>
<proteinExistence type="predicted"/>
<accession>A0A444ZYG3</accession>
<gene>
    <name evidence="2" type="ORF">Ahy_B03g063777</name>
</gene>
<reference evidence="2 3" key="1">
    <citation type="submission" date="2019-01" db="EMBL/GenBank/DDBJ databases">
        <title>Sequencing of cultivated peanut Arachis hypogaea provides insights into genome evolution and oil improvement.</title>
        <authorList>
            <person name="Chen X."/>
        </authorList>
    </citation>
    <scope>NUCLEOTIDE SEQUENCE [LARGE SCALE GENOMIC DNA]</scope>
    <source>
        <strain evidence="3">cv. Fuhuasheng</strain>
        <tissue evidence="2">Leaves</tissue>
    </source>
</reference>
<feature type="region of interest" description="Disordered" evidence="1">
    <location>
        <begin position="1"/>
        <end position="22"/>
    </location>
</feature>
<keyword evidence="3" id="KW-1185">Reference proteome</keyword>
<sequence length="60" mass="6951">MQTSEFGATERRRRREGGKGEFIPHCPFLSPSSSFVDSRDRIVYINILSSLSHLLRDIRQ</sequence>
<comment type="caution">
    <text evidence="2">The sequence shown here is derived from an EMBL/GenBank/DDBJ whole genome shotgun (WGS) entry which is preliminary data.</text>
</comment>
<name>A0A444ZYG3_ARAHY</name>
<dbReference type="AlphaFoldDB" id="A0A444ZYG3"/>
<evidence type="ECO:0000313" key="2">
    <source>
        <dbReference type="EMBL" id="RYR19104.1"/>
    </source>
</evidence>
<evidence type="ECO:0000256" key="1">
    <source>
        <dbReference type="SAM" id="MobiDB-lite"/>
    </source>
</evidence>
<organism evidence="2 3">
    <name type="scientific">Arachis hypogaea</name>
    <name type="common">Peanut</name>
    <dbReference type="NCBI Taxonomy" id="3818"/>
    <lineage>
        <taxon>Eukaryota</taxon>
        <taxon>Viridiplantae</taxon>
        <taxon>Streptophyta</taxon>
        <taxon>Embryophyta</taxon>
        <taxon>Tracheophyta</taxon>
        <taxon>Spermatophyta</taxon>
        <taxon>Magnoliopsida</taxon>
        <taxon>eudicotyledons</taxon>
        <taxon>Gunneridae</taxon>
        <taxon>Pentapetalae</taxon>
        <taxon>rosids</taxon>
        <taxon>fabids</taxon>
        <taxon>Fabales</taxon>
        <taxon>Fabaceae</taxon>
        <taxon>Papilionoideae</taxon>
        <taxon>50 kb inversion clade</taxon>
        <taxon>dalbergioids sensu lato</taxon>
        <taxon>Dalbergieae</taxon>
        <taxon>Pterocarpus clade</taxon>
        <taxon>Arachis</taxon>
    </lineage>
</organism>